<proteinExistence type="predicted"/>
<feature type="region of interest" description="Disordered" evidence="1">
    <location>
        <begin position="1"/>
        <end position="66"/>
    </location>
</feature>
<evidence type="ECO:0000256" key="1">
    <source>
        <dbReference type="SAM" id="MobiDB-lite"/>
    </source>
</evidence>
<dbReference type="Proteomes" id="UP001189429">
    <property type="component" value="Unassembled WGS sequence"/>
</dbReference>
<keyword evidence="4" id="KW-1185">Reference proteome</keyword>
<evidence type="ECO:0000259" key="2">
    <source>
        <dbReference type="PROSITE" id="PS51186"/>
    </source>
</evidence>
<feature type="domain" description="N-acetyltransferase" evidence="2">
    <location>
        <begin position="118"/>
        <end position="278"/>
    </location>
</feature>
<feature type="compositionally biased region" description="Low complexity" evidence="1">
    <location>
        <begin position="57"/>
        <end position="66"/>
    </location>
</feature>
<sequence>MRAWDDGDGVPSVPEDRDEGGSKRRRKRAKRSPQADKPGRWVRGLPADEADQLASQGPGPRHAAVAAAAGDPAAGCGESARAVGGGAPEAGGQAEAMVGAASGSTSRSESSSVPFAIVDLRNEEKALLDQVYTELLREHFPIADELDDLEDIRANLAKEPDGRFPELHLLVAKHETGPIACCYYEFYPPGNLVLLSYICVQKAFRGCGVARRFLARLEEQMGERAAGQLDAIFAETHEAKVEDGVMDAKQRQMALRSLGFRCLKHDYVQPPLSEKHKPCGGLRLLVKDKERLDKSVVIAYLDNFAGSVFDYDGRWKSEAYYVDQVEALAKADFVETTRELPW</sequence>
<dbReference type="EMBL" id="CAUYUJ010016138">
    <property type="protein sequence ID" value="CAK0862242.1"/>
    <property type="molecule type" value="Genomic_DNA"/>
</dbReference>
<dbReference type="Pfam" id="PF00583">
    <property type="entry name" value="Acetyltransf_1"/>
    <property type="match status" value="1"/>
</dbReference>
<evidence type="ECO:0000313" key="4">
    <source>
        <dbReference type="Proteomes" id="UP001189429"/>
    </source>
</evidence>
<dbReference type="SUPFAM" id="SSF55729">
    <property type="entry name" value="Acyl-CoA N-acyltransferases (Nat)"/>
    <property type="match status" value="1"/>
</dbReference>
<protein>
    <recommendedName>
        <fullName evidence="2">N-acetyltransferase domain-containing protein</fullName>
    </recommendedName>
</protein>
<evidence type="ECO:0000313" key="3">
    <source>
        <dbReference type="EMBL" id="CAK0862242.1"/>
    </source>
</evidence>
<dbReference type="PROSITE" id="PS51186">
    <property type="entry name" value="GNAT"/>
    <property type="match status" value="1"/>
</dbReference>
<organism evidence="3 4">
    <name type="scientific">Prorocentrum cordatum</name>
    <dbReference type="NCBI Taxonomy" id="2364126"/>
    <lineage>
        <taxon>Eukaryota</taxon>
        <taxon>Sar</taxon>
        <taxon>Alveolata</taxon>
        <taxon>Dinophyceae</taxon>
        <taxon>Prorocentrales</taxon>
        <taxon>Prorocentraceae</taxon>
        <taxon>Prorocentrum</taxon>
    </lineage>
</organism>
<comment type="caution">
    <text evidence="3">The sequence shown here is derived from an EMBL/GenBank/DDBJ whole genome shotgun (WGS) entry which is preliminary data.</text>
</comment>
<reference evidence="3" key="1">
    <citation type="submission" date="2023-10" db="EMBL/GenBank/DDBJ databases">
        <authorList>
            <person name="Chen Y."/>
            <person name="Shah S."/>
            <person name="Dougan E. K."/>
            <person name="Thang M."/>
            <person name="Chan C."/>
        </authorList>
    </citation>
    <scope>NUCLEOTIDE SEQUENCE [LARGE SCALE GENOMIC DNA]</scope>
</reference>
<name>A0ABN9UR16_9DINO</name>
<gene>
    <name evidence="3" type="ORF">PCOR1329_LOCUS50707</name>
</gene>
<accession>A0ABN9UR16</accession>
<dbReference type="InterPro" id="IPR016181">
    <property type="entry name" value="Acyl_CoA_acyltransferase"/>
</dbReference>
<dbReference type="InterPro" id="IPR000182">
    <property type="entry name" value="GNAT_dom"/>
</dbReference>
<dbReference type="CDD" id="cd04301">
    <property type="entry name" value="NAT_SF"/>
    <property type="match status" value="1"/>
</dbReference>
<dbReference type="Gene3D" id="3.40.630.30">
    <property type="match status" value="1"/>
</dbReference>